<protein>
    <submittedName>
        <fullName evidence="2">Putative restriction endonuclease-like protein</fullName>
    </submittedName>
</protein>
<dbReference type="CDD" id="cd01038">
    <property type="entry name" value="Endonuclease_DUF559"/>
    <property type="match status" value="1"/>
</dbReference>
<dbReference type="GO" id="GO:0004519">
    <property type="term" value="F:endonuclease activity"/>
    <property type="evidence" value="ECO:0007669"/>
    <property type="project" value="UniProtKB-KW"/>
</dbReference>
<dbReference type="InterPro" id="IPR007569">
    <property type="entry name" value="DUF559"/>
</dbReference>
<sequence length="83" mass="9568">MARLSPGLRKRARVLRSEPTEAEKRLWRLLRRDALGGFRFRRQHPVAPYILDFACVAARLVVEADGGQHCGSLHDRERDAFLE</sequence>
<comment type="caution">
    <text evidence="2">The sequence shown here is derived from an EMBL/GenBank/DDBJ whole genome shotgun (WGS) entry which is preliminary data.</text>
</comment>
<keyword evidence="2" id="KW-0540">Nuclease</keyword>
<feature type="domain" description="DUF559" evidence="1">
    <location>
        <begin position="9"/>
        <end position="83"/>
    </location>
</feature>
<dbReference type="Proteomes" id="UP000011744">
    <property type="component" value="Unassembled WGS sequence"/>
</dbReference>
<evidence type="ECO:0000313" key="2">
    <source>
        <dbReference type="EMBL" id="EME69826.1"/>
    </source>
</evidence>
<keyword evidence="3" id="KW-1185">Reference proteome</keyword>
<accession>M2Y9W7</accession>
<dbReference type="eggNOG" id="COG2852">
    <property type="taxonomic scope" value="Bacteria"/>
</dbReference>
<proteinExistence type="predicted"/>
<dbReference type="PATRIC" id="fig|1244869.3.peg.2241"/>
<evidence type="ECO:0000313" key="3">
    <source>
        <dbReference type="Proteomes" id="UP000011744"/>
    </source>
</evidence>
<dbReference type="Gene3D" id="3.40.960.10">
    <property type="entry name" value="VSR Endonuclease"/>
    <property type="match status" value="1"/>
</dbReference>
<dbReference type="InterPro" id="IPR047216">
    <property type="entry name" value="Endonuclease_DUF559_bact"/>
</dbReference>
<organism evidence="2 3">
    <name type="scientific">Paramagnetospirillum caucaseum</name>
    <dbReference type="NCBI Taxonomy" id="1244869"/>
    <lineage>
        <taxon>Bacteria</taxon>
        <taxon>Pseudomonadati</taxon>
        <taxon>Pseudomonadota</taxon>
        <taxon>Alphaproteobacteria</taxon>
        <taxon>Rhodospirillales</taxon>
        <taxon>Magnetospirillaceae</taxon>
        <taxon>Paramagnetospirillum</taxon>
    </lineage>
</organism>
<dbReference type="SUPFAM" id="SSF52980">
    <property type="entry name" value="Restriction endonuclease-like"/>
    <property type="match status" value="1"/>
</dbReference>
<dbReference type="Pfam" id="PF04480">
    <property type="entry name" value="DUF559"/>
    <property type="match status" value="1"/>
</dbReference>
<name>M2Y9W7_9PROT</name>
<gene>
    <name evidence="2" type="ORF">H261_11114</name>
</gene>
<dbReference type="STRING" id="1244869.H261_11114"/>
<dbReference type="EMBL" id="AONQ01000026">
    <property type="protein sequence ID" value="EME69826.1"/>
    <property type="molecule type" value="Genomic_DNA"/>
</dbReference>
<reference evidence="2 3" key="1">
    <citation type="journal article" date="2014" name="Genome Announc.">
        <title>Draft Genome Sequence of Magnetospirillum sp. Strain SO-1, a Freshwater Magnetotactic Bacterium Isolated from the Ol'khovka River, Russia.</title>
        <authorList>
            <person name="Grouzdev D.S."/>
            <person name="Dziuba M.V."/>
            <person name="Sukhacheva M.S."/>
            <person name="Mardanov A.V."/>
            <person name="Beletskiy A.V."/>
            <person name="Kuznetsov B.B."/>
            <person name="Skryabin K.G."/>
        </authorList>
    </citation>
    <scope>NUCLEOTIDE SEQUENCE [LARGE SCALE GENOMIC DNA]</scope>
    <source>
        <strain evidence="2 3">SO-1</strain>
    </source>
</reference>
<dbReference type="OrthoDB" id="9798754at2"/>
<dbReference type="AlphaFoldDB" id="M2Y9W7"/>
<dbReference type="PANTHER" id="PTHR38590">
    <property type="entry name" value="BLL0828 PROTEIN"/>
    <property type="match status" value="1"/>
</dbReference>
<keyword evidence="2" id="KW-0378">Hydrolase</keyword>
<dbReference type="PANTHER" id="PTHR38590:SF1">
    <property type="entry name" value="BLL0828 PROTEIN"/>
    <property type="match status" value="1"/>
</dbReference>
<keyword evidence="2" id="KW-0255">Endonuclease</keyword>
<dbReference type="InterPro" id="IPR011335">
    <property type="entry name" value="Restrct_endonuc-II-like"/>
</dbReference>
<evidence type="ECO:0000259" key="1">
    <source>
        <dbReference type="Pfam" id="PF04480"/>
    </source>
</evidence>